<dbReference type="Pfam" id="PF00240">
    <property type="entry name" value="ubiquitin"/>
    <property type="match status" value="1"/>
</dbReference>
<name>A0AAE0YME5_9GAST</name>
<dbReference type="PROSITE" id="PS50053">
    <property type="entry name" value="UBIQUITIN_2"/>
    <property type="match status" value="1"/>
</dbReference>
<dbReference type="Proteomes" id="UP001283361">
    <property type="component" value="Unassembled WGS sequence"/>
</dbReference>
<dbReference type="InterPro" id="IPR000626">
    <property type="entry name" value="Ubiquitin-like_dom"/>
</dbReference>
<dbReference type="SMART" id="SM00185">
    <property type="entry name" value="ARM"/>
    <property type="match status" value="2"/>
</dbReference>
<dbReference type="SUPFAM" id="SSF48371">
    <property type="entry name" value="ARM repeat"/>
    <property type="match status" value="1"/>
</dbReference>
<reference evidence="4" key="1">
    <citation type="journal article" date="2023" name="G3 (Bethesda)">
        <title>A reference genome for the long-term kleptoplast-retaining sea slug Elysia crispata morphotype clarki.</title>
        <authorList>
            <person name="Eastman K.E."/>
            <person name="Pendleton A.L."/>
            <person name="Shaikh M.A."/>
            <person name="Suttiyut T."/>
            <person name="Ogas R."/>
            <person name="Tomko P."/>
            <person name="Gavelis G."/>
            <person name="Widhalm J.R."/>
            <person name="Wisecaver J.H."/>
        </authorList>
    </citation>
    <scope>NUCLEOTIDE SEQUENCE</scope>
    <source>
        <strain evidence="4">ECLA1</strain>
    </source>
</reference>
<protein>
    <recommendedName>
        <fullName evidence="3">Ubiquitin-like domain-containing protein</fullName>
    </recommendedName>
</protein>
<dbReference type="PANTHER" id="PTHR46043">
    <property type="entry name" value="ARM REPEAT SUPERFAMILY PROTEIN"/>
    <property type="match status" value="1"/>
</dbReference>
<dbReference type="InterPro" id="IPR000225">
    <property type="entry name" value="Armadillo"/>
</dbReference>
<dbReference type="InterPro" id="IPR029071">
    <property type="entry name" value="Ubiquitin-like_domsf"/>
</dbReference>
<sequence length="635" mass="71090">MIIYVQNKAFPHKTFVASAKPSDKVARVRAQLLHILYELGKDDHLFRLRYKGQMLRDAFTLQDYEIADNAILTMMPVGKSQEMLMEICSVSSSQFSFDIHGQPANVKNALEAEIQTFDLREKMVVNFKALLNVHLLFVFLSMMTVHWYSVFWLFVCWLLGVWFVPTYSRIGGFVGNTSHLKIQFCIGVLVVSVACLAATLYFCISGWIFVASGDCSHWVESGHCTHKKIYTASFFTLHALILILTIVMGAFMLKNFGVDVGDFIERFLVQERNIEQVMAMARNGKVKEKRAAAYDLAAMAASSEDNKFRIVAEGGLDVLTTMALSRDEVIQEHAVEALAELLTIPSIQDTFVESGGVRTLSAVLHSPVPRVMQEAAYALYTIVADSEENKHAVVEDHGLDDLVHAAHEGTILCQRTVASIFLELIFNAEIRAQIASRNTPTQALVQLCKTNDPDTLRFSLQSLEVLAIESADLICAQENLMELLLDLPFRTMDEKLLLLAGKILLYYAENRETCEQLLSHTQARDTLDLFGKTRDAILQKVTVKIIFCCLEYPDLKAKAKHAGMKDVLQYIRDHAADKETWDMAEQSLQLYSSPDDLSGLPTLSTLEKLSKMESKQGKLSGSQSSLGSNTRKDAI</sequence>
<evidence type="ECO:0000256" key="2">
    <source>
        <dbReference type="SAM" id="Phobius"/>
    </source>
</evidence>
<evidence type="ECO:0000313" key="5">
    <source>
        <dbReference type="Proteomes" id="UP001283361"/>
    </source>
</evidence>
<dbReference type="Gene3D" id="1.25.10.10">
    <property type="entry name" value="Leucine-rich Repeat Variant"/>
    <property type="match status" value="1"/>
</dbReference>
<keyword evidence="2" id="KW-0472">Membrane</keyword>
<dbReference type="InterPro" id="IPR011989">
    <property type="entry name" value="ARM-like"/>
</dbReference>
<organism evidence="4 5">
    <name type="scientific">Elysia crispata</name>
    <name type="common">lettuce slug</name>
    <dbReference type="NCBI Taxonomy" id="231223"/>
    <lineage>
        <taxon>Eukaryota</taxon>
        <taxon>Metazoa</taxon>
        <taxon>Spiralia</taxon>
        <taxon>Lophotrochozoa</taxon>
        <taxon>Mollusca</taxon>
        <taxon>Gastropoda</taxon>
        <taxon>Heterobranchia</taxon>
        <taxon>Euthyneura</taxon>
        <taxon>Panpulmonata</taxon>
        <taxon>Sacoglossa</taxon>
        <taxon>Placobranchoidea</taxon>
        <taxon>Plakobranchidae</taxon>
        <taxon>Elysia</taxon>
    </lineage>
</organism>
<feature type="transmembrane region" description="Helical" evidence="2">
    <location>
        <begin position="229"/>
        <end position="253"/>
    </location>
</feature>
<dbReference type="SUPFAM" id="SSF54236">
    <property type="entry name" value="Ubiquitin-like"/>
    <property type="match status" value="1"/>
</dbReference>
<dbReference type="SMART" id="SM00213">
    <property type="entry name" value="UBQ"/>
    <property type="match status" value="1"/>
</dbReference>
<dbReference type="Gene3D" id="3.10.20.90">
    <property type="entry name" value="Phosphatidylinositol 3-kinase Catalytic Subunit, Chain A, domain 1"/>
    <property type="match status" value="1"/>
</dbReference>
<evidence type="ECO:0000256" key="1">
    <source>
        <dbReference type="SAM" id="MobiDB-lite"/>
    </source>
</evidence>
<keyword evidence="2" id="KW-1133">Transmembrane helix</keyword>
<dbReference type="InterPro" id="IPR016024">
    <property type="entry name" value="ARM-type_fold"/>
</dbReference>
<evidence type="ECO:0000313" key="4">
    <source>
        <dbReference type="EMBL" id="KAK3751123.1"/>
    </source>
</evidence>
<keyword evidence="2" id="KW-0812">Transmembrane</keyword>
<dbReference type="PANTHER" id="PTHR46043:SF13">
    <property type="entry name" value="ARM REPEAT SUPERFAMILY PROTEIN"/>
    <property type="match status" value="1"/>
</dbReference>
<dbReference type="CDD" id="cd17039">
    <property type="entry name" value="Ubl_ubiquitin_like"/>
    <property type="match status" value="1"/>
</dbReference>
<feature type="transmembrane region" description="Helical" evidence="2">
    <location>
        <begin position="182"/>
        <end position="209"/>
    </location>
</feature>
<feature type="compositionally biased region" description="Low complexity" evidence="1">
    <location>
        <begin position="617"/>
        <end position="628"/>
    </location>
</feature>
<comment type="caution">
    <text evidence="4">The sequence shown here is derived from an EMBL/GenBank/DDBJ whole genome shotgun (WGS) entry which is preliminary data.</text>
</comment>
<keyword evidence="5" id="KW-1185">Reference proteome</keyword>
<accession>A0AAE0YME5</accession>
<gene>
    <name evidence="4" type="ORF">RRG08_039128</name>
</gene>
<evidence type="ECO:0000259" key="3">
    <source>
        <dbReference type="PROSITE" id="PS50053"/>
    </source>
</evidence>
<feature type="transmembrane region" description="Helical" evidence="2">
    <location>
        <begin position="151"/>
        <end position="170"/>
    </location>
</feature>
<feature type="region of interest" description="Disordered" evidence="1">
    <location>
        <begin position="611"/>
        <end position="635"/>
    </location>
</feature>
<dbReference type="EMBL" id="JAWDGP010005837">
    <property type="protein sequence ID" value="KAK3751123.1"/>
    <property type="molecule type" value="Genomic_DNA"/>
</dbReference>
<feature type="domain" description="Ubiquitin-like" evidence="3">
    <location>
        <begin position="1"/>
        <end position="75"/>
    </location>
</feature>
<dbReference type="AlphaFoldDB" id="A0AAE0YME5"/>
<proteinExistence type="predicted"/>